<keyword evidence="3" id="KW-0378">Hydrolase</keyword>
<evidence type="ECO:0000256" key="2">
    <source>
        <dbReference type="ARBA" id="ARBA00022670"/>
    </source>
</evidence>
<dbReference type="SUPFAM" id="SSF50156">
    <property type="entry name" value="PDZ domain-like"/>
    <property type="match status" value="1"/>
</dbReference>
<keyword evidence="4" id="KW-0720">Serine protease</keyword>
<gene>
    <name evidence="7" type="ORF">JZ786_01170</name>
</gene>
<evidence type="ECO:0000256" key="5">
    <source>
        <dbReference type="SAM" id="MobiDB-lite"/>
    </source>
</evidence>
<keyword evidence="8" id="KW-1185">Reference proteome</keyword>
<comment type="similarity">
    <text evidence="1">Belongs to the peptidase S1C family.</text>
</comment>
<keyword evidence="2" id="KW-0645">Protease</keyword>
<evidence type="ECO:0000313" key="8">
    <source>
        <dbReference type="Proteomes" id="UP000663505"/>
    </source>
</evidence>
<accession>A0A9X7W348</accession>
<sequence>MVDGTRDSSGAFAYPASAAITAGDGQVAPNTGSASHLAPGPESQPVAMATDGITQVVKQVKPAVMGVVNYATVTDFFQQTAKLQPTGVGTGVLFFKNTMYGFAVTNNHVVEGASKVEVVLASGKHVQAQVVGTDPYTDLAVLRVPESAIHNVEPITFANSNDIQTGEPAIAIGTPLGLDFADTVTAGIVSAKQRLMPVEDPQSQSTLDYQAVIQTDAAINPGNSGGPLLNIRGEVIGINSSKIVAPNFEGMGFAIPSNEVKNIAQQIMKSGHALHPALGLTGESLASIPEQFWPDVPVDYGVWVKLVLSPEAQKSGIQSQDVIVAIDGHPVKTMADLRTYLFQKKPGDVVTLTTYRNGNKMEFHIKLGEMKSVNTTRMNASANADPLTPFGPGQFDN</sequence>
<dbReference type="InterPro" id="IPR009003">
    <property type="entry name" value="Peptidase_S1_PA"/>
</dbReference>
<dbReference type="InterPro" id="IPR036034">
    <property type="entry name" value="PDZ_sf"/>
</dbReference>
<name>A0A9X7W348_9BACL</name>
<dbReference type="Gene3D" id="2.40.10.10">
    <property type="entry name" value="Trypsin-like serine proteases"/>
    <property type="match status" value="2"/>
</dbReference>
<dbReference type="InterPro" id="IPR001940">
    <property type="entry name" value="Peptidase_S1C"/>
</dbReference>
<dbReference type="EMBL" id="CP071182">
    <property type="protein sequence ID" value="QSO49612.1"/>
    <property type="molecule type" value="Genomic_DNA"/>
</dbReference>
<dbReference type="Gene3D" id="2.30.42.10">
    <property type="match status" value="1"/>
</dbReference>
<dbReference type="InterPro" id="IPR051201">
    <property type="entry name" value="Chloro_Bact_Ser_Proteases"/>
</dbReference>
<feature type="domain" description="PDZ" evidence="6">
    <location>
        <begin position="276"/>
        <end position="358"/>
    </location>
</feature>
<dbReference type="SUPFAM" id="SSF50494">
    <property type="entry name" value="Trypsin-like serine proteases"/>
    <property type="match status" value="1"/>
</dbReference>
<dbReference type="SMART" id="SM00228">
    <property type="entry name" value="PDZ"/>
    <property type="match status" value="1"/>
</dbReference>
<feature type="region of interest" description="Disordered" evidence="5">
    <location>
        <begin position="25"/>
        <end position="45"/>
    </location>
</feature>
<reference evidence="7 8" key="1">
    <citation type="submission" date="2021-02" db="EMBL/GenBank/DDBJ databases">
        <title>Alicyclobacillus curvatus sp. nov. and Alicyclobacillus mengziensis sp. nov., two acidophilic bacteria isolated from acid mine drainage.</title>
        <authorList>
            <person name="Huang Y."/>
        </authorList>
    </citation>
    <scope>NUCLEOTIDE SEQUENCE [LARGE SCALE GENOMIC DNA]</scope>
    <source>
        <strain evidence="7 8">S30H14</strain>
    </source>
</reference>
<dbReference type="Proteomes" id="UP000663505">
    <property type="component" value="Chromosome"/>
</dbReference>
<dbReference type="Pfam" id="PF13180">
    <property type="entry name" value="PDZ_2"/>
    <property type="match status" value="1"/>
</dbReference>
<dbReference type="PANTHER" id="PTHR43343:SF3">
    <property type="entry name" value="PROTEASE DO-LIKE 8, CHLOROPLASTIC"/>
    <property type="match status" value="1"/>
</dbReference>
<dbReference type="PRINTS" id="PR00834">
    <property type="entry name" value="PROTEASES2C"/>
</dbReference>
<dbReference type="InterPro" id="IPR001478">
    <property type="entry name" value="PDZ"/>
</dbReference>
<dbReference type="GO" id="GO:0004252">
    <property type="term" value="F:serine-type endopeptidase activity"/>
    <property type="evidence" value="ECO:0007669"/>
    <property type="project" value="InterPro"/>
</dbReference>
<dbReference type="PANTHER" id="PTHR43343">
    <property type="entry name" value="PEPTIDASE S12"/>
    <property type="match status" value="1"/>
</dbReference>
<dbReference type="KEGG" id="afx:JZ786_01170"/>
<evidence type="ECO:0000256" key="3">
    <source>
        <dbReference type="ARBA" id="ARBA00022801"/>
    </source>
</evidence>
<evidence type="ECO:0000256" key="1">
    <source>
        <dbReference type="ARBA" id="ARBA00010541"/>
    </source>
</evidence>
<dbReference type="Pfam" id="PF13365">
    <property type="entry name" value="Trypsin_2"/>
    <property type="match status" value="1"/>
</dbReference>
<proteinExistence type="inferred from homology"/>
<organism evidence="7 8">
    <name type="scientific">Alicyclobacillus mengziensis</name>
    <dbReference type="NCBI Taxonomy" id="2931921"/>
    <lineage>
        <taxon>Bacteria</taxon>
        <taxon>Bacillati</taxon>
        <taxon>Bacillota</taxon>
        <taxon>Bacilli</taxon>
        <taxon>Bacillales</taxon>
        <taxon>Alicyclobacillaceae</taxon>
        <taxon>Alicyclobacillus</taxon>
    </lineage>
</organism>
<dbReference type="AlphaFoldDB" id="A0A9X7W348"/>
<evidence type="ECO:0000259" key="6">
    <source>
        <dbReference type="SMART" id="SM00228"/>
    </source>
</evidence>
<dbReference type="InterPro" id="IPR043504">
    <property type="entry name" value="Peptidase_S1_PA_chymotrypsin"/>
</dbReference>
<evidence type="ECO:0000256" key="4">
    <source>
        <dbReference type="ARBA" id="ARBA00022825"/>
    </source>
</evidence>
<protein>
    <submittedName>
        <fullName evidence="7">Trypsin-like peptidase domain-containing protein</fullName>
    </submittedName>
</protein>
<evidence type="ECO:0000313" key="7">
    <source>
        <dbReference type="EMBL" id="QSO49612.1"/>
    </source>
</evidence>
<dbReference type="GO" id="GO:0006508">
    <property type="term" value="P:proteolysis"/>
    <property type="evidence" value="ECO:0007669"/>
    <property type="project" value="UniProtKB-KW"/>
</dbReference>